<dbReference type="PROSITE" id="PS01074">
    <property type="entry name" value="TERPENE_SYNTHASES"/>
    <property type="match status" value="1"/>
</dbReference>
<dbReference type="InterPro" id="IPR032696">
    <property type="entry name" value="SQ_cyclase_C"/>
</dbReference>
<name>A0ABM4A3T2_ZIZJJ</name>
<proteinExistence type="inferred from homology"/>
<keyword evidence="2" id="KW-0677">Repeat</keyword>
<dbReference type="SUPFAM" id="SSF48239">
    <property type="entry name" value="Terpenoid cyclases/Protein prenyltransferases"/>
    <property type="match status" value="2"/>
</dbReference>
<gene>
    <name evidence="7" type="primary">LOC125419860</name>
</gene>
<dbReference type="InterPro" id="IPR008930">
    <property type="entry name" value="Terpenoid_cyclase/PrenylTrfase"/>
</dbReference>
<evidence type="ECO:0000256" key="2">
    <source>
        <dbReference type="ARBA" id="ARBA00022737"/>
    </source>
</evidence>
<organism evidence="6 7">
    <name type="scientific">Ziziphus jujuba</name>
    <name type="common">Chinese jujube</name>
    <name type="synonym">Ziziphus sativa</name>
    <dbReference type="NCBI Taxonomy" id="326968"/>
    <lineage>
        <taxon>Eukaryota</taxon>
        <taxon>Viridiplantae</taxon>
        <taxon>Streptophyta</taxon>
        <taxon>Embryophyta</taxon>
        <taxon>Tracheophyta</taxon>
        <taxon>Spermatophyta</taxon>
        <taxon>Magnoliopsida</taxon>
        <taxon>eudicotyledons</taxon>
        <taxon>Gunneridae</taxon>
        <taxon>Pentapetalae</taxon>
        <taxon>rosids</taxon>
        <taxon>fabids</taxon>
        <taxon>Rosales</taxon>
        <taxon>Rhamnaceae</taxon>
        <taxon>Paliureae</taxon>
        <taxon>Ziziphus</taxon>
    </lineage>
</organism>
<evidence type="ECO:0000259" key="4">
    <source>
        <dbReference type="Pfam" id="PF13243"/>
    </source>
</evidence>
<keyword evidence="6" id="KW-1185">Reference proteome</keyword>
<sequence length="534" mass="61585">MYSASWGKTWMAILGVYDWEGSNPTPPEFWFHQTLVPLHPCKHHMLCYYNLTFMPMSYLYGKRFVGAITPLIQQLREEIYNQPYDQIKWAKVRHCCAKEDKYYPHGRLQRLIWDSFYYVAEPLLNSRFFKRIRESAVQKAIDHIHYEDENSRYITIGCIEKPLMMLACWVDDPNGEYFKKHIPRVADYLWIAEDGLTMQSFGSQTWDVSLSIQALLAANVSNEIGPVLKKAHEFLKMSQVRVNPYGDYLAHFRHTSKGAWTFADRDHDWQVSNCTAEALERCLMLKTLPPELVGEPMEPECLNDAVNVVLSLQSKNGGWLNPVEFLEDLVIEYEYVECTCSSIQALVLFRTLFPGHRKKEIDEFITKAVTYVEQIQMPDGSWYGNWGICFVYGTWFAIKGLEAAAKNYYNCEAVRRGVEFLLNTQTEDGGWAESYTSCPNKVYTPLEGDHSNLVQTAFALMGLIHGQQADRDPTPIHAAAKLLINSQLENGDFPQQEVMGAFFKNCTLHYAAYRNIFPLWALAEYRNLVAFSSN</sequence>
<accession>A0ABM4A3T2</accession>
<dbReference type="InterPro" id="IPR032697">
    <property type="entry name" value="SQ_cyclase_N"/>
</dbReference>
<dbReference type="CDD" id="cd02892">
    <property type="entry name" value="SQCY_1"/>
    <property type="match status" value="1"/>
</dbReference>
<feature type="domain" description="Squalene cyclase N-terminal" evidence="5">
    <location>
        <begin position="5"/>
        <end position="151"/>
    </location>
</feature>
<evidence type="ECO:0000256" key="1">
    <source>
        <dbReference type="ARBA" id="ARBA00009755"/>
    </source>
</evidence>
<dbReference type="RefSeq" id="XP_060671355.1">
    <property type="nucleotide sequence ID" value="XM_060815372.1"/>
</dbReference>
<dbReference type="NCBIfam" id="TIGR01787">
    <property type="entry name" value="squalene_cyclas"/>
    <property type="match status" value="1"/>
</dbReference>
<evidence type="ECO:0000313" key="7">
    <source>
        <dbReference type="RefSeq" id="XP_060671355.1"/>
    </source>
</evidence>
<dbReference type="Pfam" id="PF13243">
    <property type="entry name" value="SQHop_cyclase_C"/>
    <property type="match status" value="1"/>
</dbReference>
<protein>
    <submittedName>
        <fullName evidence="7">Beta-amyrin synthase 1-like</fullName>
    </submittedName>
</protein>
<dbReference type="Proteomes" id="UP001652623">
    <property type="component" value="Chromosome 3"/>
</dbReference>
<dbReference type="Gene3D" id="1.50.10.20">
    <property type="match status" value="1"/>
</dbReference>
<dbReference type="PANTHER" id="PTHR11764">
    <property type="entry name" value="TERPENE CYCLASE/MUTASE FAMILY MEMBER"/>
    <property type="match status" value="1"/>
</dbReference>
<keyword evidence="3" id="KW-0413">Isomerase</keyword>
<dbReference type="GeneID" id="125419860"/>
<dbReference type="InterPro" id="IPR002365">
    <property type="entry name" value="Terpene_synthase_CS"/>
</dbReference>
<dbReference type="PANTHER" id="PTHR11764:SF58">
    <property type="entry name" value="BETA-AMYRIN SYNTHASE-RELATED"/>
    <property type="match status" value="1"/>
</dbReference>
<dbReference type="InterPro" id="IPR018333">
    <property type="entry name" value="Squalene_cyclase"/>
</dbReference>
<comment type="similarity">
    <text evidence="1">Belongs to the terpene cyclase/mutase family.</text>
</comment>
<dbReference type="Pfam" id="PF13249">
    <property type="entry name" value="SQHop_cyclase_N"/>
    <property type="match status" value="1"/>
</dbReference>
<evidence type="ECO:0000313" key="6">
    <source>
        <dbReference type="Proteomes" id="UP001652623"/>
    </source>
</evidence>
<evidence type="ECO:0000259" key="5">
    <source>
        <dbReference type="Pfam" id="PF13249"/>
    </source>
</evidence>
<reference evidence="7" key="1">
    <citation type="submission" date="2025-08" db="UniProtKB">
        <authorList>
            <consortium name="RefSeq"/>
        </authorList>
    </citation>
    <scope>IDENTIFICATION</scope>
    <source>
        <tissue evidence="7">Seedling</tissue>
    </source>
</reference>
<evidence type="ECO:0000256" key="3">
    <source>
        <dbReference type="ARBA" id="ARBA00023235"/>
    </source>
</evidence>
<feature type="domain" description="Squalene cyclase C-terminal" evidence="4">
    <location>
        <begin position="203"/>
        <end position="527"/>
    </location>
</feature>